<organism evidence="6 7">
    <name type="scientific">Actinopolyspora xinjiangensis</name>
    <dbReference type="NCBI Taxonomy" id="405564"/>
    <lineage>
        <taxon>Bacteria</taxon>
        <taxon>Bacillati</taxon>
        <taxon>Actinomycetota</taxon>
        <taxon>Actinomycetes</taxon>
        <taxon>Actinopolysporales</taxon>
        <taxon>Actinopolysporaceae</taxon>
        <taxon>Actinopolyspora</taxon>
    </lineage>
</organism>
<dbReference type="Gene3D" id="3.30.360.10">
    <property type="entry name" value="Dihydrodipicolinate Reductase, domain 2"/>
    <property type="match status" value="1"/>
</dbReference>
<dbReference type="Gene3D" id="3.40.50.720">
    <property type="entry name" value="NAD(P)-binding Rossmann-like Domain"/>
    <property type="match status" value="1"/>
</dbReference>
<dbReference type="Proteomes" id="UP000199497">
    <property type="component" value="Unassembled WGS sequence"/>
</dbReference>
<dbReference type="Pfam" id="PF02894">
    <property type="entry name" value="GFO_IDH_MocA_C"/>
    <property type="match status" value="1"/>
</dbReference>
<evidence type="ECO:0000256" key="3">
    <source>
        <dbReference type="SAM" id="MobiDB-lite"/>
    </source>
</evidence>
<evidence type="ECO:0000256" key="1">
    <source>
        <dbReference type="ARBA" id="ARBA00010928"/>
    </source>
</evidence>
<comment type="similarity">
    <text evidence="1">Belongs to the Gfo/Idh/MocA family.</text>
</comment>
<name>A0A1H0TMZ2_9ACTN</name>
<gene>
    <name evidence="6" type="ORF">SAMN04487905_105174</name>
</gene>
<feature type="domain" description="Gfo/Idh/MocA-like oxidoreductase N-terminal" evidence="4">
    <location>
        <begin position="10"/>
        <end position="129"/>
    </location>
</feature>
<evidence type="ECO:0000259" key="4">
    <source>
        <dbReference type="Pfam" id="PF01408"/>
    </source>
</evidence>
<dbReference type="SUPFAM" id="SSF55347">
    <property type="entry name" value="Glyceraldehyde-3-phosphate dehydrogenase-like, C-terminal domain"/>
    <property type="match status" value="1"/>
</dbReference>
<keyword evidence="7" id="KW-1185">Reference proteome</keyword>
<evidence type="ECO:0000259" key="5">
    <source>
        <dbReference type="Pfam" id="PF02894"/>
    </source>
</evidence>
<feature type="domain" description="Gfo/Idh/MocA-like oxidoreductase C-terminal" evidence="5">
    <location>
        <begin position="143"/>
        <end position="351"/>
    </location>
</feature>
<dbReference type="InterPro" id="IPR036291">
    <property type="entry name" value="NAD(P)-bd_dom_sf"/>
</dbReference>
<protein>
    <submittedName>
        <fullName evidence="6">Predicted dehydrogenase</fullName>
    </submittedName>
</protein>
<evidence type="ECO:0000313" key="7">
    <source>
        <dbReference type="Proteomes" id="UP000199497"/>
    </source>
</evidence>
<dbReference type="PANTHER" id="PTHR43708">
    <property type="entry name" value="CONSERVED EXPRESSED OXIDOREDUCTASE (EUROFUNG)"/>
    <property type="match status" value="1"/>
</dbReference>
<accession>A0A1H0TMZ2</accession>
<dbReference type="Pfam" id="PF01408">
    <property type="entry name" value="GFO_IDH_MocA"/>
    <property type="match status" value="1"/>
</dbReference>
<sequence>MKGMDSTGQFRVGLFGYGLAGAAFHAPLIEAQPRLRLDAVVTSSPERAERVAARHPRTRVHTTAEELFERADELDLVVVATPNSSHADLTARALDAGIPVVVDKPFTPTSAEARELISRANDRAVPLTVFQNRRWDSDMLTLRELLDSEALGEVHRFESRFERWVPVPKDSWRDRGGPEEAGGVLYDLGSHLVDQALCLFGDVESVYAETETIRPGVGADDDTFLSLRHTGGVHSHLWVSKLAAQQGPRFRVLGDRAAFTKYGLDPQEAALRQGRVPGEQGWGEEPRESWGSLGVEPETRPHPSAPGRYQDFYAAVVETLESGAAPPVDPADALRGLEVIEAARRSAAGGSVEHIRAAR</sequence>
<evidence type="ECO:0000313" key="6">
    <source>
        <dbReference type="EMBL" id="SDP55422.1"/>
    </source>
</evidence>
<dbReference type="SUPFAM" id="SSF51735">
    <property type="entry name" value="NAD(P)-binding Rossmann-fold domains"/>
    <property type="match status" value="1"/>
</dbReference>
<dbReference type="InterPro" id="IPR051317">
    <property type="entry name" value="Gfo/Idh/MocA_oxidoreduct"/>
</dbReference>
<dbReference type="PANTHER" id="PTHR43708:SF5">
    <property type="entry name" value="CONSERVED EXPRESSED OXIDOREDUCTASE (EUROFUNG)-RELATED"/>
    <property type="match status" value="1"/>
</dbReference>
<keyword evidence="2" id="KW-0560">Oxidoreductase</keyword>
<dbReference type="InterPro" id="IPR004104">
    <property type="entry name" value="Gfo/Idh/MocA-like_OxRdtase_C"/>
</dbReference>
<evidence type="ECO:0000256" key="2">
    <source>
        <dbReference type="ARBA" id="ARBA00023002"/>
    </source>
</evidence>
<dbReference type="InterPro" id="IPR000683">
    <property type="entry name" value="Gfo/Idh/MocA-like_OxRdtase_N"/>
</dbReference>
<dbReference type="STRING" id="405564.SAMN04487905_105174"/>
<dbReference type="AlphaFoldDB" id="A0A1H0TMZ2"/>
<dbReference type="GO" id="GO:0000166">
    <property type="term" value="F:nucleotide binding"/>
    <property type="evidence" value="ECO:0007669"/>
    <property type="project" value="InterPro"/>
</dbReference>
<dbReference type="GO" id="GO:0016491">
    <property type="term" value="F:oxidoreductase activity"/>
    <property type="evidence" value="ECO:0007669"/>
    <property type="project" value="UniProtKB-KW"/>
</dbReference>
<reference evidence="7" key="1">
    <citation type="submission" date="2016-10" db="EMBL/GenBank/DDBJ databases">
        <authorList>
            <person name="Varghese N."/>
            <person name="Submissions S."/>
        </authorList>
    </citation>
    <scope>NUCLEOTIDE SEQUENCE [LARGE SCALE GENOMIC DNA]</scope>
    <source>
        <strain evidence="7">DSM 46732</strain>
    </source>
</reference>
<dbReference type="EMBL" id="FNJR01000005">
    <property type="protein sequence ID" value="SDP55422.1"/>
    <property type="molecule type" value="Genomic_DNA"/>
</dbReference>
<proteinExistence type="inferred from homology"/>
<feature type="region of interest" description="Disordered" evidence="3">
    <location>
        <begin position="274"/>
        <end position="307"/>
    </location>
</feature>